<dbReference type="EC" id="2.7.1.45" evidence="5"/>
<dbReference type="RefSeq" id="WP_146518144.1">
    <property type="nucleotide sequence ID" value="NZ_CP151726.1"/>
</dbReference>
<dbReference type="Pfam" id="PF00294">
    <property type="entry name" value="PfkB"/>
    <property type="match status" value="2"/>
</dbReference>
<dbReference type="EMBL" id="SJPN01000001">
    <property type="protein sequence ID" value="TWU08030.1"/>
    <property type="molecule type" value="Genomic_DNA"/>
</dbReference>
<comment type="similarity">
    <text evidence="1">Belongs to the carbohydrate kinase PfkB family.</text>
</comment>
<keyword evidence="2 5" id="KW-0808">Transferase</keyword>
<dbReference type="OrthoDB" id="9813569at2"/>
<evidence type="ECO:0000256" key="2">
    <source>
        <dbReference type="ARBA" id="ARBA00022679"/>
    </source>
</evidence>
<evidence type="ECO:0000256" key="3">
    <source>
        <dbReference type="ARBA" id="ARBA00022777"/>
    </source>
</evidence>
<dbReference type="CDD" id="cd01166">
    <property type="entry name" value="KdgK"/>
    <property type="match status" value="1"/>
</dbReference>
<evidence type="ECO:0000259" key="4">
    <source>
        <dbReference type="Pfam" id="PF00294"/>
    </source>
</evidence>
<keyword evidence="3 5" id="KW-0418">Kinase</keyword>
<dbReference type="InterPro" id="IPR052700">
    <property type="entry name" value="Carb_kinase_PfkB-like"/>
</dbReference>
<protein>
    <submittedName>
        <fullName evidence="5">2-dehydro-3-deoxygluconokinase</fullName>
        <ecNumber evidence="5">2.7.1.45</ecNumber>
    </submittedName>
</protein>
<feature type="domain" description="Carbohydrate kinase PfkB" evidence="4">
    <location>
        <begin position="284"/>
        <end position="339"/>
    </location>
</feature>
<gene>
    <name evidence="5" type="primary">kdgK_1</name>
    <name evidence="5" type="ORF">Pla52n_06080</name>
</gene>
<organism evidence="5 6">
    <name type="scientific">Stieleria varia</name>
    <dbReference type="NCBI Taxonomy" id="2528005"/>
    <lineage>
        <taxon>Bacteria</taxon>
        <taxon>Pseudomonadati</taxon>
        <taxon>Planctomycetota</taxon>
        <taxon>Planctomycetia</taxon>
        <taxon>Pirellulales</taxon>
        <taxon>Pirellulaceae</taxon>
        <taxon>Stieleria</taxon>
    </lineage>
</organism>
<evidence type="ECO:0000313" key="5">
    <source>
        <dbReference type="EMBL" id="TWU08030.1"/>
    </source>
</evidence>
<accession>A0A5C6B7U8</accession>
<proteinExistence type="inferred from homology"/>
<keyword evidence="6" id="KW-1185">Reference proteome</keyword>
<dbReference type="PANTHER" id="PTHR43320:SF2">
    <property type="entry name" value="2-DEHYDRO-3-DEOXYGLUCONOKINASE_2-DEHYDRO-3-DEOXYGALACTONOKINASE"/>
    <property type="match status" value="1"/>
</dbReference>
<dbReference type="Gene3D" id="3.40.1190.20">
    <property type="match status" value="1"/>
</dbReference>
<comment type="caution">
    <text evidence="5">The sequence shown here is derived from an EMBL/GenBank/DDBJ whole genome shotgun (WGS) entry which is preliminary data.</text>
</comment>
<dbReference type="InterPro" id="IPR011611">
    <property type="entry name" value="PfkB_dom"/>
</dbReference>
<dbReference type="AlphaFoldDB" id="A0A5C6B7U8"/>
<dbReference type="SUPFAM" id="SSF53613">
    <property type="entry name" value="Ribokinase-like"/>
    <property type="match status" value="1"/>
</dbReference>
<evidence type="ECO:0000256" key="1">
    <source>
        <dbReference type="ARBA" id="ARBA00010688"/>
    </source>
</evidence>
<dbReference type="GO" id="GO:0008673">
    <property type="term" value="F:2-dehydro-3-deoxygluconokinase activity"/>
    <property type="evidence" value="ECO:0007669"/>
    <property type="project" value="UniProtKB-EC"/>
</dbReference>
<dbReference type="InterPro" id="IPR029056">
    <property type="entry name" value="Ribokinase-like"/>
</dbReference>
<feature type="domain" description="Carbohydrate kinase PfkB" evidence="4">
    <location>
        <begin position="1"/>
        <end position="212"/>
    </location>
</feature>
<dbReference type="Proteomes" id="UP000320176">
    <property type="component" value="Unassembled WGS sequence"/>
</dbReference>
<dbReference type="PANTHER" id="PTHR43320">
    <property type="entry name" value="SUGAR KINASE"/>
    <property type="match status" value="1"/>
</dbReference>
<evidence type="ECO:0000313" key="6">
    <source>
        <dbReference type="Proteomes" id="UP000320176"/>
    </source>
</evidence>
<name>A0A5C6B7U8_9BACT</name>
<reference evidence="5 6" key="1">
    <citation type="submission" date="2019-02" db="EMBL/GenBank/DDBJ databases">
        <title>Deep-cultivation of Planctomycetes and their phenomic and genomic characterization uncovers novel biology.</title>
        <authorList>
            <person name="Wiegand S."/>
            <person name="Jogler M."/>
            <person name="Boedeker C."/>
            <person name="Pinto D."/>
            <person name="Vollmers J."/>
            <person name="Rivas-Marin E."/>
            <person name="Kohn T."/>
            <person name="Peeters S.H."/>
            <person name="Heuer A."/>
            <person name="Rast P."/>
            <person name="Oberbeckmann S."/>
            <person name="Bunk B."/>
            <person name="Jeske O."/>
            <person name="Meyerdierks A."/>
            <person name="Storesund J.E."/>
            <person name="Kallscheuer N."/>
            <person name="Luecker S."/>
            <person name="Lage O.M."/>
            <person name="Pohl T."/>
            <person name="Merkel B.J."/>
            <person name="Hornburger P."/>
            <person name="Mueller R.-W."/>
            <person name="Bruemmer F."/>
            <person name="Labrenz M."/>
            <person name="Spormann A.M."/>
            <person name="Op Den Camp H."/>
            <person name="Overmann J."/>
            <person name="Amann R."/>
            <person name="Jetten M.S.M."/>
            <person name="Mascher T."/>
            <person name="Medema M.H."/>
            <person name="Devos D.P."/>
            <person name="Kaster A.-K."/>
            <person name="Ovreas L."/>
            <person name="Rohde M."/>
            <person name="Galperin M.Y."/>
            <person name="Jogler C."/>
        </authorList>
    </citation>
    <scope>NUCLEOTIDE SEQUENCE [LARGE SCALE GENOMIC DNA]</scope>
    <source>
        <strain evidence="5 6">Pla52n</strain>
    </source>
</reference>
<sequence length="362" mass="39077">MKRIVTFGEIMGRLTPPGFLRLTQAMPGTLNVTFAGAEANVAASLARFGGDAVFVTALPDNDLTDACIASLQSLGIASHVIRTDYGRLGLYFLETGANQRPSRVLYDRDQSAISLTEPSVYDWPAIFDGADWFHVTGITPALSQVAADATLDAVRTAKKLGLTVSCDLNFRGKLWQWGSDATPRELAGEVMRQILPHVDVLIANEEDCGDVLDIRAESTDVHSGQLNEQRYPDVARRVVDEFPQLRLVATTLRNSVSASHNDWGAMLYDVNDDTVCFAPTVDGQYQPYEIRNIVDRVGGGDAFAAALIFALTSIDGATHRDALDFAVAASCLAHSIVGDTNFVSRSEVEALVAGRGSGRVVR</sequence>